<dbReference type="PANTHER" id="PTHR13228:SF3">
    <property type="entry name" value="CONSERVED OLIGOMERIC GOLGI COMPLEX SUBUNIT 5"/>
    <property type="match status" value="1"/>
</dbReference>
<organism evidence="8 9">
    <name type="scientific">Chloropicon primus</name>
    <dbReference type="NCBI Taxonomy" id="1764295"/>
    <lineage>
        <taxon>Eukaryota</taxon>
        <taxon>Viridiplantae</taxon>
        <taxon>Chlorophyta</taxon>
        <taxon>Chloropicophyceae</taxon>
        <taxon>Chloropicales</taxon>
        <taxon>Chloropicaceae</taxon>
        <taxon>Chloropicon</taxon>
    </lineage>
</organism>
<evidence type="ECO:0000256" key="2">
    <source>
        <dbReference type="ARBA" id="ARBA00020974"/>
    </source>
</evidence>
<dbReference type="InterPro" id="IPR049176">
    <property type="entry name" value="COG5_N"/>
</dbReference>
<dbReference type="GO" id="GO:0017119">
    <property type="term" value="C:Golgi transport complex"/>
    <property type="evidence" value="ECO:0007669"/>
    <property type="project" value="InterPro"/>
</dbReference>
<evidence type="ECO:0000256" key="5">
    <source>
        <dbReference type="SAM" id="Coils"/>
    </source>
</evidence>
<name>A0A5B8MFT8_9CHLO</name>
<evidence type="ECO:0000256" key="4">
    <source>
        <dbReference type="ARBA" id="ARBA00023136"/>
    </source>
</evidence>
<dbReference type="InterPro" id="IPR048485">
    <property type="entry name" value="COG5_helical"/>
</dbReference>
<gene>
    <name evidence="8" type="ORF">A3770_02p15820</name>
</gene>
<evidence type="ECO:0000256" key="1">
    <source>
        <dbReference type="ARBA" id="ARBA00004395"/>
    </source>
</evidence>
<evidence type="ECO:0000259" key="6">
    <source>
        <dbReference type="Pfam" id="PF10392"/>
    </source>
</evidence>
<evidence type="ECO:0000313" key="9">
    <source>
        <dbReference type="Proteomes" id="UP000316726"/>
    </source>
</evidence>
<evidence type="ECO:0000259" key="7">
    <source>
        <dbReference type="Pfam" id="PF20649"/>
    </source>
</evidence>
<dbReference type="STRING" id="1764295.A0A5B8MFT8"/>
<feature type="coiled-coil region" evidence="5">
    <location>
        <begin position="86"/>
        <end position="113"/>
    </location>
</feature>
<comment type="subcellular location">
    <subcellularLocation>
        <location evidence="1">Golgi apparatus membrane</location>
        <topology evidence="1">Peripheral membrane protein</topology>
    </subcellularLocation>
</comment>
<keyword evidence="4" id="KW-0472">Membrane</keyword>
<proteinExistence type="predicted"/>
<dbReference type="AlphaFoldDB" id="A0A5B8MFT8"/>
<dbReference type="Pfam" id="PF10392">
    <property type="entry name" value="COG5_N"/>
    <property type="match status" value="1"/>
</dbReference>
<dbReference type="Pfam" id="PF20649">
    <property type="entry name" value="COG5_C"/>
    <property type="match status" value="1"/>
</dbReference>
<feature type="domain" description="Conserved oligomeric Golgi complex subunit 5 helical" evidence="7">
    <location>
        <begin position="189"/>
        <end position="380"/>
    </location>
</feature>
<dbReference type="InterPro" id="IPR019465">
    <property type="entry name" value="Cog5"/>
</dbReference>
<dbReference type="Proteomes" id="UP000316726">
    <property type="component" value="Chromosome 2"/>
</dbReference>
<dbReference type="GO" id="GO:0006891">
    <property type="term" value="P:intra-Golgi vesicle-mediated transport"/>
    <property type="evidence" value="ECO:0007669"/>
    <property type="project" value="InterPro"/>
</dbReference>
<accession>A0A5B8MFT8</accession>
<dbReference type="OrthoDB" id="18786at2759"/>
<evidence type="ECO:0000313" key="8">
    <source>
        <dbReference type="EMBL" id="QDZ19064.1"/>
    </source>
</evidence>
<dbReference type="GO" id="GO:0000139">
    <property type="term" value="C:Golgi membrane"/>
    <property type="evidence" value="ECO:0007669"/>
    <property type="project" value="UniProtKB-SubCell"/>
</dbReference>
<dbReference type="PANTHER" id="PTHR13228">
    <property type="entry name" value="CONSERVED OLIGOMERIC GOLGI COMPLEX COMPONENT 5"/>
    <property type="match status" value="1"/>
</dbReference>
<dbReference type="EMBL" id="CP031035">
    <property type="protein sequence ID" value="QDZ19064.1"/>
    <property type="molecule type" value="Genomic_DNA"/>
</dbReference>
<evidence type="ECO:0000256" key="3">
    <source>
        <dbReference type="ARBA" id="ARBA00023034"/>
    </source>
</evidence>
<keyword evidence="9" id="KW-1185">Reference proteome</keyword>
<feature type="domain" description="Conserved oligomeric Golgi complex subunit 5 N-terminal" evidence="6">
    <location>
        <begin position="26"/>
        <end position="151"/>
    </location>
</feature>
<reference evidence="8 9" key="1">
    <citation type="submission" date="2018-07" db="EMBL/GenBank/DDBJ databases">
        <title>The complete nuclear genome of the prasinophyte Chloropicon primus (CCMP1205).</title>
        <authorList>
            <person name="Pombert J.-F."/>
            <person name="Otis C."/>
            <person name="Turmel M."/>
            <person name="Lemieux C."/>
        </authorList>
    </citation>
    <scope>NUCLEOTIDE SEQUENCE [LARGE SCALE GENOMIC DNA]</scope>
    <source>
        <strain evidence="8 9">CCMP1205</strain>
    </source>
</reference>
<protein>
    <recommendedName>
        <fullName evidence="2">Conserved oligomeric Golgi complex subunit 5</fullName>
    </recommendedName>
</protein>
<sequence length="793" mass="87491">MTSNGVVARQTTMDRLELERLDPAGAFSDPNFDAKAFVSDRLRLEEGNTADAEVRVLTKGLAGIEEKLRTEISTKTESLLASLSCVDDLHSLISSLKEDLKEIESKMKQVTAKVREPQLVLRQQSTQLRSLRSAIALVISTTNYLKLVKKLKKSMQATKEGDGSKLGELAKAAKLLREMRNLQQEDGSLDKVNVVRSHAAWVRETWEAVSLSARDALHCRVSEANYGDVGLAFQVYFNLGELEQVVERTLLQHSETIAKSLEVALTNPAGSKGGQGRSGLLGNFGVFLNDVLACMLDVWQIQRVLSSKFDPATNTSFLEVCSSSKKKGDVDQPYALTTNLWHSTCSTLSSRLGTAFYKSISLKNELVSHYPDLAQTLRSFVRLLQKETSHTNGVLSALPNYKSAGNQLLRSVEAYQTAFKAKSLNRMIEAVNILFSPSSRSLPTSSDMKRSIKCFFTEIQRCETDDGDLIPACITNVAKAVRLMKERAEKLVASGPEVKKVSGACTNQQQRNIALCCRIQEVYTTLGLLLAKIDDSEANDALSNALEALKDVSSEAVAPLFRSMLEMLEGSIVHVQEENFAKRGDGSSDMSVYLSDLLMKISHCRTEYLAKFKIESSSRSIANEMVNGMIKKLASRVLEFYLRHAALVRNLDGPGRKCLANDMKQIQGSIEKALCPLEALDALGGSQRSFQSFVTILLTETDDLRRQEEELSSVPPVDLVHHLFSRMPDSLQSPQEASGLPTAKYVIWMEQHSTQEILQAAGEAIESYESKTEVGLPNACSLALETIKGQKIK</sequence>
<keyword evidence="3" id="KW-0333">Golgi apparatus</keyword>
<keyword evidence="5" id="KW-0175">Coiled coil</keyword>